<dbReference type="Ensembl" id="ENSSHAT00000039278.1">
    <property type="protein sequence ID" value="ENSSHAP00000029114.1"/>
    <property type="gene ID" value="ENSSHAG00000032072.1"/>
</dbReference>
<dbReference type="PANTHER" id="PTHR10424:SF75">
    <property type="entry name" value="ENDOGENOUS RETROVIRUS GROUP S71 MEMBER 1 ENV POLYPROTEIN"/>
    <property type="match status" value="1"/>
</dbReference>
<dbReference type="SUPFAM" id="SSF49830">
    <property type="entry name" value="ENV polyprotein, receptor-binding domain"/>
    <property type="match status" value="1"/>
</dbReference>
<evidence type="ECO:0000256" key="5">
    <source>
        <dbReference type="ARBA" id="ARBA00023136"/>
    </source>
</evidence>
<accession>A0A7N4NW55</accession>
<feature type="region of interest" description="Disordered" evidence="7">
    <location>
        <begin position="223"/>
        <end position="274"/>
    </location>
</feature>
<name>A0A7N4NW55_SARHA</name>
<dbReference type="AlphaFoldDB" id="A0A7N4NW55"/>
<dbReference type="Pfam" id="PF00429">
    <property type="entry name" value="TLV_coat"/>
    <property type="match status" value="1"/>
</dbReference>
<reference evidence="9" key="3">
    <citation type="submission" date="2025-09" db="UniProtKB">
        <authorList>
            <consortium name="Ensembl"/>
        </authorList>
    </citation>
    <scope>IDENTIFICATION</scope>
</reference>
<evidence type="ECO:0000256" key="8">
    <source>
        <dbReference type="SAM" id="Phobius"/>
    </source>
</evidence>
<dbReference type="Gene3D" id="3.90.310.10">
    <property type="entry name" value="ENV polyprotein, receptor-binding domain"/>
    <property type="match status" value="1"/>
</dbReference>
<dbReference type="InterPro" id="IPR018154">
    <property type="entry name" value="TLV/ENV_coat_polyprotein"/>
</dbReference>
<keyword evidence="2 8" id="KW-0812">Transmembrane</keyword>
<dbReference type="Proteomes" id="UP000007648">
    <property type="component" value="Unassembled WGS sequence"/>
</dbReference>
<feature type="transmembrane region" description="Helical" evidence="8">
    <location>
        <begin position="588"/>
        <end position="614"/>
    </location>
</feature>
<dbReference type="GO" id="GO:0016020">
    <property type="term" value="C:membrane"/>
    <property type="evidence" value="ECO:0007669"/>
    <property type="project" value="UniProtKB-SubCell"/>
</dbReference>
<evidence type="ECO:0008006" key="11">
    <source>
        <dbReference type="Google" id="ProtNLM"/>
    </source>
</evidence>
<dbReference type="InParanoid" id="A0A7N4NW55"/>
<evidence type="ECO:0000256" key="2">
    <source>
        <dbReference type="ARBA" id="ARBA00022692"/>
    </source>
</evidence>
<protein>
    <recommendedName>
        <fullName evidence="11">Envelope protein</fullName>
    </recommendedName>
</protein>
<proteinExistence type="predicted"/>
<dbReference type="CDD" id="cd09851">
    <property type="entry name" value="HTLV-1-like_HR1-HR2"/>
    <property type="match status" value="1"/>
</dbReference>
<evidence type="ECO:0000313" key="10">
    <source>
        <dbReference type="Proteomes" id="UP000007648"/>
    </source>
</evidence>
<reference evidence="9 10" key="1">
    <citation type="journal article" date="2011" name="Proc. Natl. Acad. Sci. U.S.A.">
        <title>Genetic diversity and population structure of the endangered marsupial Sarcophilus harrisii (Tasmanian devil).</title>
        <authorList>
            <person name="Miller W."/>
            <person name="Hayes V.M."/>
            <person name="Ratan A."/>
            <person name="Petersen D.C."/>
            <person name="Wittekindt N.E."/>
            <person name="Miller J."/>
            <person name="Walenz B."/>
            <person name="Knight J."/>
            <person name="Qi J."/>
            <person name="Zhao F."/>
            <person name="Wang Q."/>
            <person name="Bedoya-Reina O.C."/>
            <person name="Katiyar N."/>
            <person name="Tomsho L.P."/>
            <person name="Kasson L.M."/>
            <person name="Hardie R.A."/>
            <person name="Woodbridge P."/>
            <person name="Tindall E.A."/>
            <person name="Bertelsen M.F."/>
            <person name="Dixon D."/>
            <person name="Pyecroft S."/>
            <person name="Helgen K.M."/>
            <person name="Lesk A.M."/>
            <person name="Pringle T.H."/>
            <person name="Patterson N."/>
            <person name="Zhang Y."/>
            <person name="Kreiss A."/>
            <person name="Woods G.M."/>
            <person name="Jones M.E."/>
            <person name="Schuster S.C."/>
        </authorList>
    </citation>
    <scope>NUCLEOTIDE SEQUENCE [LARGE SCALE GENOMIC DNA]</scope>
</reference>
<feature type="compositionally biased region" description="Polar residues" evidence="7">
    <location>
        <begin position="237"/>
        <end position="247"/>
    </location>
</feature>
<evidence type="ECO:0000256" key="7">
    <source>
        <dbReference type="SAM" id="MobiDB-lite"/>
    </source>
</evidence>
<keyword evidence="6" id="KW-1015">Disulfide bond</keyword>
<organism evidence="9 10">
    <name type="scientific">Sarcophilus harrisii</name>
    <name type="common">Tasmanian devil</name>
    <name type="synonym">Sarcophilus laniarius</name>
    <dbReference type="NCBI Taxonomy" id="9305"/>
    <lineage>
        <taxon>Eukaryota</taxon>
        <taxon>Metazoa</taxon>
        <taxon>Chordata</taxon>
        <taxon>Craniata</taxon>
        <taxon>Vertebrata</taxon>
        <taxon>Euteleostomi</taxon>
        <taxon>Mammalia</taxon>
        <taxon>Metatheria</taxon>
        <taxon>Dasyuromorphia</taxon>
        <taxon>Dasyuridae</taxon>
        <taxon>Sarcophilus</taxon>
    </lineage>
</organism>
<keyword evidence="4 8" id="KW-1133">Transmembrane helix</keyword>
<sequence length="647" mass="71140">MFFLISVLLPLALGNNPYLPTRYNWTLTRTNDGTVVAFSATYGQPILYFDLCSLLGPDWNIANDWGSKNTMTWSDDEGKWNADPGCGKGVPAPDEHERALRDHGFYVCPSDGPSKCQGKDQFHCGTWGCETIASWLGREGKDPNINLLRVSPKNPNCKVGSCNPMTLHIKTWTADYWQTGKSWGFRVYSKGYDNGGYFTLQKTTLLTPSLSIGPNPVLNDHILEGKSALPSPPPVSHSPNEVSSNKGSGKKGANEVSSYNMSGKKDNPQALHPGSLDLSPMLGIMDAVFAFLNQTSPNLTSSCWLCLNPAPPFFVGLGTTAVLGDNDSSIRKQSLSDTYIGPDPRCRGNRHPPVLTLRDVEGSATCLASPNFQWSRSPYKELCQFRLQVSPADHSSNWLFAPVATWFACTAGLTPCISELRFHQSTELCILVHVLPQVFLYSEEGAEEHFGLIRSKRAVPVLVPPLVGIGVAGSVEVGTAALVKGNTDFNLLSSKVDTDIRTLKSLVTHLEKSVDSLAEVVLQTSQELDLLFMKQGGLCMALGESCCFYANRSGVIRESLTSFHKRLDDQEASHKDSMYRSLYKWSPWLTTLLSGLAGPVLLFVLFLLITPCIIKCLTSYIQDRIQTLKLFLLQMTYFPLASDESQL</sequence>
<comment type="subcellular location">
    <subcellularLocation>
        <location evidence="1">Membrane</location>
        <topology evidence="1">Single-pass membrane protein</topology>
    </subcellularLocation>
</comment>
<keyword evidence="10" id="KW-1185">Reference proteome</keyword>
<evidence type="ECO:0000256" key="4">
    <source>
        <dbReference type="ARBA" id="ARBA00022989"/>
    </source>
</evidence>
<dbReference type="PANTHER" id="PTHR10424">
    <property type="entry name" value="VIRAL ENVELOPE PROTEIN"/>
    <property type="match status" value="1"/>
</dbReference>
<reference evidence="9" key="2">
    <citation type="submission" date="2025-08" db="UniProtKB">
        <authorList>
            <consortium name="Ensembl"/>
        </authorList>
    </citation>
    <scope>IDENTIFICATION</scope>
</reference>
<evidence type="ECO:0000256" key="1">
    <source>
        <dbReference type="ARBA" id="ARBA00004167"/>
    </source>
</evidence>
<dbReference type="GeneTree" id="ENSGT00690000102286"/>
<evidence type="ECO:0000313" key="9">
    <source>
        <dbReference type="Ensembl" id="ENSSHAP00000029114.1"/>
    </source>
</evidence>
<dbReference type="Gene3D" id="1.10.287.210">
    <property type="match status" value="1"/>
</dbReference>
<evidence type="ECO:0000256" key="3">
    <source>
        <dbReference type="ARBA" id="ARBA00022729"/>
    </source>
</evidence>
<keyword evidence="3" id="KW-0732">Signal</keyword>
<keyword evidence="5 8" id="KW-0472">Membrane</keyword>
<evidence type="ECO:0000256" key="6">
    <source>
        <dbReference type="ARBA" id="ARBA00023157"/>
    </source>
</evidence>
<dbReference type="InterPro" id="IPR008981">
    <property type="entry name" value="FMuLV_rcpt-bd"/>
</dbReference>
<dbReference type="SUPFAM" id="SSF58069">
    <property type="entry name" value="Virus ectodomain"/>
    <property type="match status" value="1"/>
</dbReference>